<organism evidence="3 4">
    <name type="scientific">Variovorax soli</name>
    <dbReference type="NCBI Taxonomy" id="376815"/>
    <lineage>
        <taxon>Bacteria</taxon>
        <taxon>Pseudomonadati</taxon>
        <taxon>Pseudomonadota</taxon>
        <taxon>Betaproteobacteria</taxon>
        <taxon>Burkholderiales</taxon>
        <taxon>Comamonadaceae</taxon>
        <taxon>Variovorax</taxon>
    </lineage>
</organism>
<dbReference type="PROSITE" id="PS51257">
    <property type="entry name" value="PROKAR_LIPOPROTEIN"/>
    <property type="match status" value="1"/>
</dbReference>
<gene>
    <name evidence="3" type="ORF">J2739_003918</name>
</gene>
<dbReference type="PANTHER" id="PTHR30203">
    <property type="entry name" value="OUTER MEMBRANE CATION EFFLUX PROTEIN"/>
    <property type="match status" value="1"/>
</dbReference>
<proteinExistence type="inferred from homology"/>
<dbReference type="InterPro" id="IPR003423">
    <property type="entry name" value="OMP_efflux"/>
</dbReference>
<reference evidence="3 4" key="1">
    <citation type="submission" date="2023-07" db="EMBL/GenBank/DDBJ databases">
        <title>Sorghum-associated microbial communities from plants grown in Nebraska, USA.</title>
        <authorList>
            <person name="Schachtman D."/>
        </authorList>
    </citation>
    <scope>NUCLEOTIDE SEQUENCE [LARGE SCALE GENOMIC DNA]</scope>
    <source>
        <strain evidence="3 4">DS1781</strain>
    </source>
</reference>
<dbReference type="SUPFAM" id="SSF56954">
    <property type="entry name" value="Outer membrane efflux proteins (OEP)"/>
    <property type="match status" value="1"/>
</dbReference>
<evidence type="ECO:0000256" key="2">
    <source>
        <dbReference type="RuleBase" id="RU362097"/>
    </source>
</evidence>
<feature type="signal peptide" evidence="2">
    <location>
        <begin position="1"/>
        <end position="19"/>
    </location>
</feature>
<sequence length="497" mass="52744">MKMRLAGTAAAALFLAACAAGPDYKPPALELPVRWQLEEPWREAVPGDALDKGPWWQRFGDSQLDGLQQQALRNSPNLTLASARLAQARAMLSAADAARSPQLGLGARASRLRISANRPLTNYATQNFATVQNDFALSLNASYELDLAGRVQRSVEGATASAAQLAADLENTRLLLTTDLASAYFNLRATDTELDVLSRSIALQRRALELVTARHDLGAVSGLDVAQQQALLDSTLAQVDLLKKQRAQYEHALATLSGTPAPTFALAPDLRPIVPPAIPLGVPSEALERRPDVASAERAMAAANAQIGVATAAFYPSVMLVPMVGVDSRMVERLFDAPSLLWSVGVSATQVLFDGGRLRANVDFAQGGYDATVANYRRVVLTAMQEAEDGISGLAALDRAVTQSLAAVDSARRVLDMATSRYEGGASTYLDVISAQQSLLSAERQAAQLQGQRLQTSVFLVKALGGDWCGVASRSAAAEADARTGCPAPLRRVAGTR</sequence>
<dbReference type="Gene3D" id="2.20.200.10">
    <property type="entry name" value="Outer membrane efflux proteins (OEP)"/>
    <property type="match status" value="1"/>
</dbReference>
<dbReference type="PANTHER" id="PTHR30203:SF33">
    <property type="entry name" value="BLR4455 PROTEIN"/>
    <property type="match status" value="1"/>
</dbReference>
<evidence type="ECO:0000256" key="1">
    <source>
        <dbReference type="ARBA" id="ARBA00007613"/>
    </source>
</evidence>
<dbReference type="Gene3D" id="1.20.1600.10">
    <property type="entry name" value="Outer membrane efflux proteins (OEP)"/>
    <property type="match status" value="1"/>
</dbReference>
<keyword evidence="2" id="KW-0812">Transmembrane</keyword>
<comment type="caution">
    <text evidence="3">The sequence shown here is derived from an EMBL/GenBank/DDBJ whole genome shotgun (WGS) entry which is preliminary data.</text>
</comment>
<dbReference type="InterPro" id="IPR010131">
    <property type="entry name" value="MdtP/NodT-like"/>
</dbReference>
<dbReference type="EMBL" id="JAVDRF010000009">
    <property type="protein sequence ID" value="MDR6538131.1"/>
    <property type="molecule type" value="Genomic_DNA"/>
</dbReference>
<keyword evidence="2 3" id="KW-0449">Lipoprotein</keyword>
<keyword evidence="2" id="KW-1134">Transmembrane beta strand</keyword>
<accession>A0ABU1NI74</accession>
<keyword evidence="4" id="KW-1185">Reference proteome</keyword>
<dbReference type="Proteomes" id="UP001184230">
    <property type="component" value="Unassembled WGS sequence"/>
</dbReference>
<evidence type="ECO:0000313" key="4">
    <source>
        <dbReference type="Proteomes" id="UP001184230"/>
    </source>
</evidence>
<evidence type="ECO:0000313" key="3">
    <source>
        <dbReference type="EMBL" id="MDR6538131.1"/>
    </source>
</evidence>
<name>A0ABU1NI74_9BURK</name>
<comment type="similarity">
    <text evidence="1 2">Belongs to the outer membrane factor (OMF) (TC 1.B.17) family.</text>
</comment>
<comment type="subcellular location">
    <subcellularLocation>
        <location evidence="2">Cell membrane</location>
        <topology evidence="2">Lipid-anchor</topology>
    </subcellularLocation>
</comment>
<dbReference type="NCBIfam" id="TIGR01845">
    <property type="entry name" value="outer_NodT"/>
    <property type="match status" value="1"/>
</dbReference>
<protein>
    <submittedName>
        <fullName evidence="3">NodT family efflux transporter outer membrane factor (OMF) lipoprotein</fullName>
    </submittedName>
</protein>
<keyword evidence="2" id="KW-0472">Membrane</keyword>
<keyword evidence="2" id="KW-0564">Palmitate</keyword>
<feature type="chain" id="PRO_5044987568" evidence="2">
    <location>
        <begin position="20"/>
        <end position="497"/>
    </location>
</feature>
<dbReference type="Pfam" id="PF02321">
    <property type="entry name" value="OEP"/>
    <property type="match status" value="2"/>
</dbReference>
<keyword evidence="2" id="KW-0732">Signal</keyword>